<evidence type="ECO:0000313" key="3">
    <source>
        <dbReference type="EMBL" id="EDM77019.1"/>
    </source>
</evidence>
<dbReference type="eggNOG" id="COG3291">
    <property type="taxonomic scope" value="Bacteria"/>
</dbReference>
<accession>A6GAS8</accession>
<keyword evidence="4" id="KW-1185">Reference proteome</keyword>
<comment type="caution">
    <text evidence="3">The sequence shown here is derived from an EMBL/GenBank/DDBJ whole genome shotgun (WGS) entry which is preliminary data.</text>
</comment>
<dbReference type="Proteomes" id="UP000005801">
    <property type="component" value="Unassembled WGS sequence"/>
</dbReference>
<evidence type="ECO:0000256" key="1">
    <source>
        <dbReference type="SAM" id="MobiDB-lite"/>
    </source>
</evidence>
<dbReference type="PANTHER" id="PTHR46534:SF1">
    <property type="entry name" value="IGGFC-BINDING PROTEIN N-TERMINAL DOMAIN-CONTAINING PROTEIN"/>
    <property type="match status" value="1"/>
</dbReference>
<evidence type="ECO:0000313" key="4">
    <source>
        <dbReference type="Proteomes" id="UP000005801"/>
    </source>
</evidence>
<feature type="region of interest" description="Disordered" evidence="1">
    <location>
        <begin position="1"/>
        <end position="92"/>
    </location>
</feature>
<gene>
    <name evidence="3" type="ORF">PPSIR1_16000</name>
</gene>
<dbReference type="Pfam" id="PF17517">
    <property type="entry name" value="IgGFc_binding"/>
    <property type="match status" value="1"/>
</dbReference>
<reference evidence="3 4" key="1">
    <citation type="submission" date="2007-06" db="EMBL/GenBank/DDBJ databases">
        <authorList>
            <person name="Shimkets L."/>
            <person name="Ferriera S."/>
            <person name="Johnson J."/>
            <person name="Kravitz S."/>
            <person name="Beeson K."/>
            <person name="Sutton G."/>
            <person name="Rogers Y.-H."/>
            <person name="Friedman R."/>
            <person name="Frazier M."/>
            <person name="Venter J.C."/>
        </authorList>
    </citation>
    <scope>NUCLEOTIDE SEQUENCE [LARGE SCALE GENOMIC DNA]</scope>
    <source>
        <strain evidence="3 4">SIR-1</strain>
    </source>
</reference>
<dbReference type="AlphaFoldDB" id="A6GAS8"/>
<organism evidence="3 4">
    <name type="scientific">Plesiocystis pacifica SIR-1</name>
    <dbReference type="NCBI Taxonomy" id="391625"/>
    <lineage>
        <taxon>Bacteria</taxon>
        <taxon>Pseudomonadati</taxon>
        <taxon>Myxococcota</taxon>
        <taxon>Polyangia</taxon>
        <taxon>Nannocystales</taxon>
        <taxon>Nannocystaceae</taxon>
        <taxon>Plesiocystis</taxon>
    </lineage>
</organism>
<proteinExistence type="predicted"/>
<sequence>MTSACTDDGGEGDESSFTSFGTESSTTNGEDVGTTDDTESSSSGEETETETETETEESTTAEESTETDTTEGETTDTTEDTTDDNSQICEPGSTICEGDAVATCIEDGSAYSEPVPCEDNEGCIDGSCIPLCELAELLPSSVGCSFFAMKMDNYDPDEPDSLVVGNVSEEISAVVQLYRTPVNGSEQAVGNAVVIPPGGVQSFEMTGPEIDGVAAKRTGGTYRVESNLPVVAYLHSPIGAIFTNDASMLLPEHALRENHVVASYYPWLTNYYPSYFNVIATEDSTIVSWDTPVATLSGVGVPAVNANSQGQVVMNRGDSLQVTAANHVDVSGTFVSANKPIALISGSEIVNVPAGTKYADHIEEQMLPLDYWGTEYVGPHAPTRGDEEFHWRVYGGEDGTIINVAPAQPGFPIILDRGEWHEFATDESVIFTGDGPFMPVQYLEGKSETGGAGTGDPSMYQMVPTEQFLSAYTFATGTGYDQTYVQVIREQGGAPVIIDGDTVTGFYSVGNYEVSDYPIQEGNHFINSDGPFGIINIGYTAATSYAYPGGMSLAVLNPQ</sequence>
<protein>
    <recommendedName>
        <fullName evidence="2">IgGFc-binding protein N-terminal domain-containing protein</fullName>
    </recommendedName>
</protein>
<dbReference type="EMBL" id="ABCS01000053">
    <property type="protein sequence ID" value="EDM77019.1"/>
    <property type="molecule type" value="Genomic_DNA"/>
</dbReference>
<feature type="compositionally biased region" description="Low complexity" evidence="1">
    <location>
        <begin position="15"/>
        <end position="32"/>
    </location>
</feature>
<dbReference type="PANTHER" id="PTHR46534">
    <property type="entry name" value="IGGFC_BINDING DOMAIN-CONTAINING PROTEIN"/>
    <property type="match status" value="1"/>
</dbReference>
<evidence type="ECO:0000259" key="2">
    <source>
        <dbReference type="Pfam" id="PF17517"/>
    </source>
</evidence>
<name>A6GAS8_9BACT</name>
<feature type="domain" description="IgGFc-binding protein N-terminal" evidence="2">
    <location>
        <begin position="245"/>
        <end position="538"/>
    </location>
</feature>
<dbReference type="InterPro" id="IPR035234">
    <property type="entry name" value="IgGFc-bd_N"/>
</dbReference>
<dbReference type="STRING" id="391625.PPSIR1_16000"/>
<feature type="compositionally biased region" description="Acidic residues" evidence="1">
    <location>
        <begin position="33"/>
        <end position="83"/>
    </location>
</feature>